<dbReference type="Proteomes" id="UP000237481">
    <property type="component" value="Unassembled WGS sequence"/>
</dbReference>
<dbReference type="EMBL" id="PKSG01000413">
    <property type="protein sequence ID" value="POR35736.1"/>
    <property type="molecule type" value="Genomic_DNA"/>
</dbReference>
<accession>A0A2S4KZX4</accession>
<protein>
    <submittedName>
        <fullName evidence="3">Uncharacterized protein</fullName>
    </submittedName>
</protein>
<keyword evidence="4" id="KW-1185">Reference proteome</keyword>
<feature type="region of interest" description="Disordered" evidence="2">
    <location>
        <begin position="483"/>
        <end position="504"/>
    </location>
</feature>
<evidence type="ECO:0000256" key="2">
    <source>
        <dbReference type="SAM" id="MobiDB-lite"/>
    </source>
</evidence>
<organism evidence="3 4">
    <name type="scientific">Tolypocladium paradoxum</name>
    <dbReference type="NCBI Taxonomy" id="94208"/>
    <lineage>
        <taxon>Eukaryota</taxon>
        <taxon>Fungi</taxon>
        <taxon>Dikarya</taxon>
        <taxon>Ascomycota</taxon>
        <taxon>Pezizomycotina</taxon>
        <taxon>Sordariomycetes</taxon>
        <taxon>Hypocreomycetidae</taxon>
        <taxon>Hypocreales</taxon>
        <taxon>Ophiocordycipitaceae</taxon>
        <taxon>Tolypocladium</taxon>
    </lineage>
</organism>
<evidence type="ECO:0000313" key="3">
    <source>
        <dbReference type="EMBL" id="POR35736.1"/>
    </source>
</evidence>
<feature type="compositionally biased region" description="Polar residues" evidence="2">
    <location>
        <begin position="191"/>
        <end position="213"/>
    </location>
</feature>
<keyword evidence="1" id="KW-0175">Coiled coil</keyword>
<feature type="compositionally biased region" description="Pro residues" evidence="2">
    <location>
        <begin position="160"/>
        <end position="169"/>
    </location>
</feature>
<gene>
    <name evidence="3" type="ORF">TPAR_04056</name>
</gene>
<sequence>METAFCSPASLASRFDAMLHPVDADADADADAGADRDTDVSVLNFPTNTSSHGDDDMKGSDGWRLASDASTASSRVTTPEPQPPPPSLSSTAIERPIARQTFGLPPPPALPPPKYHTGSSEHHHSSTKQPNGAAIQPPPPLVDVPDYDAFQRSQASGLNHPPPHPPPPARLVQYNDPGRHGPVIPPPPPTYLTQGQAKDSPNTMRQVHLSQMLQGPPCHPVPAAYHKYSSSHGQRKKKNRSKRRTHQTREHGNSSDSGSSTFSLTRPSRAMSCSSASSSEEDPIAYRNSRQFPPEFPAPPTSRYSAPRSRSLATNRITSWVSQYEKSQSPRRTRLGPTALTKLSEEVGSRDDGSVLSDASSYAEVELLWQQLKEKRAKLSDIKVQMAERRQELRHLRRRKEDADNAFMSIIRPMLVSQRGILQTSVHLLDSRAADMQDLRDDYHSRESDYEALELMVDDEEKQLSGLETRFFSLLAAGQTKVERASPSEEVSSETESSCSPSDLPFELRGISADKPSEDLHPLYVELTSAVGDLENAKEEYDDLLYVKDQYEYEAELEKTTGKKTTVDMEEFFDEFPAEEDRMKAEVCHLEDQVQYLKKLCESKRVMRKHMSVRMAFALDPHTKFEDMELEDRVTILSRHKTLAHPVFPELLSQPDHVLAEPEPWTSLQALRAATRLPDDDARKRDRQRLAAKEYSIDSLMQGAGTGGRGDFVNRWLLHQLRISPLNVRLLHSTFVSSRSLKIRDMWRWQCDVMYYWWRDNTVALTEGVVNRITSAGSDYSSRLGTPQMSRAASDGRARRLRRRTSGRLDSDDAVTMGG</sequence>
<feature type="region of interest" description="Disordered" evidence="2">
    <location>
        <begin position="28"/>
        <end position="310"/>
    </location>
</feature>
<dbReference type="AlphaFoldDB" id="A0A2S4KZX4"/>
<feature type="compositionally biased region" description="Low complexity" evidence="2">
    <location>
        <begin position="254"/>
        <end position="278"/>
    </location>
</feature>
<proteinExistence type="predicted"/>
<feature type="compositionally biased region" description="Basic and acidic residues" evidence="2">
    <location>
        <begin position="52"/>
        <end position="61"/>
    </location>
</feature>
<feature type="region of interest" description="Disordered" evidence="2">
    <location>
        <begin position="781"/>
        <end position="803"/>
    </location>
</feature>
<evidence type="ECO:0000313" key="4">
    <source>
        <dbReference type="Proteomes" id="UP000237481"/>
    </source>
</evidence>
<feature type="compositionally biased region" description="Pro residues" evidence="2">
    <location>
        <begin position="104"/>
        <end position="114"/>
    </location>
</feature>
<comment type="caution">
    <text evidence="3">The sequence shown here is derived from an EMBL/GenBank/DDBJ whole genome shotgun (WGS) entry which is preliminary data.</text>
</comment>
<name>A0A2S4KZX4_9HYPO</name>
<feature type="compositionally biased region" description="Low complexity" evidence="2">
    <location>
        <begin position="488"/>
        <end position="502"/>
    </location>
</feature>
<feature type="compositionally biased region" description="Basic residues" evidence="2">
    <location>
        <begin position="233"/>
        <end position="246"/>
    </location>
</feature>
<feature type="coiled-coil region" evidence="1">
    <location>
        <begin position="372"/>
        <end position="406"/>
    </location>
</feature>
<dbReference type="STRING" id="94208.A0A2S4KZX4"/>
<reference evidence="3 4" key="1">
    <citation type="submission" date="2018-01" db="EMBL/GenBank/DDBJ databases">
        <title>Harnessing the power of phylogenomics to disentangle the directionality and signatures of interkingdom host jumping in the parasitic fungal genus Tolypocladium.</title>
        <authorList>
            <person name="Quandt C.A."/>
            <person name="Patterson W."/>
            <person name="Spatafora J.W."/>
        </authorList>
    </citation>
    <scope>NUCLEOTIDE SEQUENCE [LARGE SCALE GENOMIC DNA]</scope>
    <source>
        <strain evidence="3 4">NRBC 100945</strain>
    </source>
</reference>
<evidence type="ECO:0000256" key="1">
    <source>
        <dbReference type="SAM" id="Coils"/>
    </source>
</evidence>
<dbReference type="OrthoDB" id="3553547at2759"/>